<evidence type="ECO:0000313" key="1">
    <source>
        <dbReference type="EMBL" id="SDT07158.1"/>
    </source>
</evidence>
<dbReference type="EMBL" id="LT629772">
    <property type="protein sequence ID" value="SDT07158.1"/>
    <property type="molecule type" value="Genomic_DNA"/>
</dbReference>
<evidence type="ECO:0000313" key="2">
    <source>
        <dbReference type="Proteomes" id="UP000199103"/>
    </source>
</evidence>
<sequence>MWGVAANRASREDPALTLTTEVGLLSGTWHGSEPVQAGDRVDVELEFARPRSWSEITAPVESTPRSMTAVRGTVSATFDDEVIGVIIGGAAVQLELDAPPPPDAVGRLVVLTVDDLEFHPTGL</sequence>
<protein>
    <submittedName>
        <fullName evidence="1">Uncharacterized protein</fullName>
    </submittedName>
</protein>
<dbReference type="STRING" id="630515.SAMN04489812_4031"/>
<dbReference type="AlphaFoldDB" id="A0A1H1XCV7"/>
<dbReference type="Proteomes" id="UP000199103">
    <property type="component" value="Chromosome I"/>
</dbReference>
<reference evidence="1 2" key="1">
    <citation type="submission" date="2016-10" db="EMBL/GenBank/DDBJ databases">
        <authorList>
            <person name="de Groot N.N."/>
        </authorList>
    </citation>
    <scope>NUCLEOTIDE SEQUENCE [LARGE SCALE GENOMIC DNA]</scope>
    <source>
        <strain evidence="1 2">DSM 21800</strain>
    </source>
</reference>
<accession>A0A1H1XCV7</accession>
<name>A0A1H1XCV7_9ACTN</name>
<proteinExistence type="predicted"/>
<keyword evidence="2" id="KW-1185">Reference proteome</keyword>
<gene>
    <name evidence="1" type="ORF">SAMN04489812_4031</name>
</gene>
<organism evidence="1 2">
    <name type="scientific">Microlunatus soli</name>
    <dbReference type="NCBI Taxonomy" id="630515"/>
    <lineage>
        <taxon>Bacteria</taxon>
        <taxon>Bacillati</taxon>
        <taxon>Actinomycetota</taxon>
        <taxon>Actinomycetes</taxon>
        <taxon>Propionibacteriales</taxon>
        <taxon>Propionibacteriaceae</taxon>
        <taxon>Microlunatus</taxon>
    </lineage>
</organism>